<feature type="compositionally biased region" description="Polar residues" evidence="2">
    <location>
        <begin position="752"/>
        <end position="770"/>
    </location>
</feature>
<feature type="compositionally biased region" description="Polar residues" evidence="2">
    <location>
        <begin position="108"/>
        <end position="127"/>
    </location>
</feature>
<evidence type="ECO:0008006" key="5">
    <source>
        <dbReference type="Google" id="ProtNLM"/>
    </source>
</evidence>
<feature type="compositionally biased region" description="Low complexity" evidence="2">
    <location>
        <begin position="704"/>
        <end position="717"/>
    </location>
</feature>
<evidence type="ECO:0000256" key="2">
    <source>
        <dbReference type="SAM" id="MobiDB-lite"/>
    </source>
</evidence>
<keyword evidence="4" id="KW-1185">Reference proteome</keyword>
<feature type="compositionally biased region" description="Acidic residues" evidence="2">
    <location>
        <begin position="1"/>
        <end position="15"/>
    </location>
</feature>
<feature type="compositionally biased region" description="Basic and acidic residues" evidence="2">
    <location>
        <begin position="733"/>
        <end position="742"/>
    </location>
</feature>
<dbReference type="EMBL" id="CYKH01002227">
    <property type="protein sequence ID" value="CUG94210.1"/>
    <property type="molecule type" value="Genomic_DNA"/>
</dbReference>
<feature type="compositionally biased region" description="Low complexity" evidence="2">
    <location>
        <begin position="549"/>
        <end position="566"/>
    </location>
</feature>
<feature type="coiled-coil region" evidence="1">
    <location>
        <begin position="284"/>
        <end position="443"/>
    </location>
</feature>
<feature type="compositionally biased region" description="Polar residues" evidence="2">
    <location>
        <begin position="223"/>
        <end position="235"/>
    </location>
</feature>
<dbReference type="Proteomes" id="UP000051952">
    <property type="component" value="Unassembled WGS sequence"/>
</dbReference>
<dbReference type="OMA" id="WERTIEC"/>
<protein>
    <recommendedName>
        <fullName evidence="5">Lebercilin domain-containing protein</fullName>
    </recommendedName>
</protein>
<feature type="compositionally biased region" description="Low complexity" evidence="2">
    <location>
        <begin position="169"/>
        <end position="202"/>
    </location>
</feature>
<proteinExistence type="predicted"/>
<evidence type="ECO:0000256" key="1">
    <source>
        <dbReference type="SAM" id="Coils"/>
    </source>
</evidence>
<feature type="compositionally biased region" description="Polar residues" evidence="2">
    <location>
        <begin position="267"/>
        <end position="279"/>
    </location>
</feature>
<feature type="compositionally biased region" description="Low complexity" evidence="2">
    <location>
        <begin position="580"/>
        <end position="596"/>
    </location>
</feature>
<feature type="region of interest" description="Disordered" evidence="2">
    <location>
        <begin position="1"/>
        <end position="279"/>
    </location>
</feature>
<reference evidence="4" key="1">
    <citation type="submission" date="2015-09" db="EMBL/GenBank/DDBJ databases">
        <authorList>
            <consortium name="Pathogen Informatics"/>
        </authorList>
    </citation>
    <scope>NUCLEOTIDE SEQUENCE [LARGE SCALE GENOMIC DNA]</scope>
    <source>
        <strain evidence="4">Lake Konstanz</strain>
    </source>
</reference>
<dbReference type="VEuPathDB" id="TriTrypDB:BSAL_47045c"/>
<feature type="compositionally biased region" description="Pro residues" evidence="2">
    <location>
        <begin position="28"/>
        <end position="39"/>
    </location>
</feature>
<feature type="compositionally biased region" description="Polar residues" evidence="2">
    <location>
        <begin position="144"/>
        <end position="157"/>
    </location>
</feature>
<sequence length="874" mass="93577">MSDYDDDTYGDESFEESSPVKGKAATPRSPPQSPPPSPPAVERAASNAQSQNHQSNDRSSHKSSQHSSPESTPRRSRSSGSRTNSSRSSSRGNSKRSGPLPNVASPETVESQQQQRPRGASNSQSVEPTPRDFNWLRPTPKTPPVSQGHQSQPPSRHSPTRKGERSPSRDGSPVSSRSRSRSSGRSNSSHYSSPFSSAAPSPQKEGSSHNSVPHLPAVKPTSAPAQVSHRTSSSRDSGHRSNPEPRSPPPKKNPKKQQQDAAPPAKVTTNGFQSAQEPTSVQEINLLRLKNAELQRAIDDARSQLYKLAPRMSVFKVKRRTDEERLKKLQSEAQVLAQDYEVLSRRAREANHVKMLEKNIVAREEEIKKLTERNKYLQVEIRNNTRRLKHNENIDEQRKSLLEGLRNERVIAQGNLERAKKEAESAAQSRESLAQRLSELEAKDKLRDMPMEDVKRIIDLRSTLVERDEAIANMQHRLQILKRASDSSALAKHASGIPAQGGGTTNDLTAIEMLKEEIASLRFKLDAHAAQTADEKTTNAVKGRRQVAKEQQQQQAEAVAAAAAAATESPARESWAQQGKSKPSAAAPSKKQPAAAGRRTNSAEPAAPAAPAGPAPAGSGAAAAKKGAVPKGGKNVSELPPRSESVPPIPSSNAVGSDDEQDVKSKLPPKGKASSSSSLPVPTKKQSKAALAIAEVRQTSPNESSVKSTTSPTKPTSPAQPDDDTPPWMMEEVTPKKSEKALKQLSASSSLTRDPSQSASSRVSPTNRVISPTAARVSPTEKRVSPTRVSPKAVTLQQPSDDQPEWLTGGTSPAASPEKPAPAAAVAKASATSSSAPTPARSVSPPPPAAAAPTVAPPAEVAKKSDEPAWLFDE</sequence>
<name>A0A0S4JUW8_BODSA</name>
<evidence type="ECO:0000313" key="3">
    <source>
        <dbReference type="EMBL" id="CUG94210.1"/>
    </source>
</evidence>
<evidence type="ECO:0000313" key="4">
    <source>
        <dbReference type="Proteomes" id="UP000051952"/>
    </source>
</evidence>
<organism evidence="3 4">
    <name type="scientific">Bodo saltans</name>
    <name type="common">Flagellated protozoan</name>
    <dbReference type="NCBI Taxonomy" id="75058"/>
    <lineage>
        <taxon>Eukaryota</taxon>
        <taxon>Discoba</taxon>
        <taxon>Euglenozoa</taxon>
        <taxon>Kinetoplastea</taxon>
        <taxon>Metakinetoplastina</taxon>
        <taxon>Eubodonida</taxon>
        <taxon>Bodonidae</taxon>
        <taxon>Bodo</taxon>
    </lineage>
</organism>
<accession>A0A0S4JUW8</accession>
<feature type="compositionally biased region" description="Low complexity" evidence="2">
    <location>
        <begin position="603"/>
        <end position="634"/>
    </location>
</feature>
<feature type="compositionally biased region" description="Low complexity" evidence="2">
    <location>
        <begin position="811"/>
        <end position="843"/>
    </location>
</feature>
<keyword evidence="1" id="KW-0175">Coiled coil</keyword>
<feature type="region of interest" description="Disordered" evidence="2">
    <location>
        <begin position="530"/>
        <end position="874"/>
    </location>
</feature>
<feature type="compositionally biased region" description="Low complexity" evidence="2">
    <location>
        <begin position="851"/>
        <end position="860"/>
    </location>
</feature>
<feature type="compositionally biased region" description="Low complexity" evidence="2">
    <location>
        <begin position="78"/>
        <end position="97"/>
    </location>
</feature>
<dbReference type="AlphaFoldDB" id="A0A0S4JUW8"/>
<gene>
    <name evidence="3" type="ORF">BSAL_47045c</name>
</gene>